<accession>A0AAV3XRI6</accession>
<organism evidence="2 3">
    <name type="scientific">Microseira wollei NIES-4236</name>
    <dbReference type="NCBI Taxonomy" id="2530354"/>
    <lineage>
        <taxon>Bacteria</taxon>
        <taxon>Bacillati</taxon>
        <taxon>Cyanobacteriota</taxon>
        <taxon>Cyanophyceae</taxon>
        <taxon>Oscillatoriophycideae</taxon>
        <taxon>Aerosakkonematales</taxon>
        <taxon>Aerosakkonemataceae</taxon>
        <taxon>Microseira</taxon>
    </lineage>
</organism>
<name>A0AAV3XRI6_9CYAN</name>
<protein>
    <submittedName>
        <fullName evidence="2">Uncharacterized protein</fullName>
    </submittedName>
</protein>
<gene>
    <name evidence="2" type="ORF">MiSe_83230</name>
</gene>
<reference evidence="2" key="1">
    <citation type="submission" date="2019-10" db="EMBL/GenBank/DDBJ databases">
        <title>Draft genome sequece of Microseira wollei NIES-4236.</title>
        <authorList>
            <person name="Yamaguchi H."/>
            <person name="Suzuki S."/>
            <person name="Kawachi M."/>
        </authorList>
    </citation>
    <scope>NUCLEOTIDE SEQUENCE</scope>
    <source>
        <strain evidence="2">NIES-4236</strain>
    </source>
</reference>
<dbReference type="Proteomes" id="UP001050975">
    <property type="component" value="Unassembled WGS sequence"/>
</dbReference>
<feature type="region of interest" description="Disordered" evidence="1">
    <location>
        <begin position="1"/>
        <end position="28"/>
    </location>
</feature>
<feature type="compositionally biased region" description="Basic and acidic residues" evidence="1">
    <location>
        <begin position="1"/>
        <end position="14"/>
    </location>
</feature>
<dbReference type="EMBL" id="BLAY01000227">
    <property type="protein sequence ID" value="GET43499.1"/>
    <property type="molecule type" value="Genomic_DNA"/>
</dbReference>
<proteinExistence type="predicted"/>
<sequence>MGRWRDGEMGRWGDGELQENVHSNSPGRVGPFFPPAHLPELGRQLAQFIFEFHFLDERSFNRLNNNTMTVFAAGVQF</sequence>
<evidence type="ECO:0000313" key="3">
    <source>
        <dbReference type="Proteomes" id="UP001050975"/>
    </source>
</evidence>
<evidence type="ECO:0000256" key="1">
    <source>
        <dbReference type="SAM" id="MobiDB-lite"/>
    </source>
</evidence>
<keyword evidence="3" id="KW-1185">Reference proteome</keyword>
<evidence type="ECO:0000313" key="2">
    <source>
        <dbReference type="EMBL" id="GET43499.1"/>
    </source>
</evidence>
<comment type="caution">
    <text evidence="2">The sequence shown here is derived from an EMBL/GenBank/DDBJ whole genome shotgun (WGS) entry which is preliminary data.</text>
</comment>
<dbReference type="AlphaFoldDB" id="A0AAV3XRI6"/>